<dbReference type="GO" id="GO:0008270">
    <property type="term" value="F:zinc ion binding"/>
    <property type="evidence" value="ECO:0007669"/>
    <property type="project" value="UniProtKB-KW"/>
</dbReference>
<feature type="domain" description="RRN7-type" evidence="11">
    <location>
        <begin position="5"/>
        <end position="36"/>
    </location>
</feature>
<comment type="subcellular location">
    <subcellularLocation>
        <location evidence="1">Nucleus</location>
        <location evidence="1">Nucleolus</location>
    </subcellularLocation>
</comment>
<keyword evidence="7" id="KW-0238">DNA-binding</keyword>
<evidence type="ECO:0000313" key="14">
    <source>
        <dbReference type="EMBL" id="OJJ04151.1"/>
    </source>
</evidence>
<evidence type="ECO:0000259" key="11">
    <source>
        <dbReference type="Pfam" id="PF11781"/>
    </source>
</evidence>
<dbReference type="Pfam" id="PF11781">
    <property type="entry name" value="Zn_ribbon_RRN7"/>
    <property type="match status" value="1"/>
</dbReference>
<dbReference type="EMBL" id="KV878131">
    <property type="protein sequence ID" value="OJJ04151.1"/>
    <property type="molecule type" value="Genomic_DNA"/>
</dbReference>
<evidence type="ECO:0000256" key="8">
    <source>
        <dbReference type="ARBA" id="ARBA00023163"/>
    </source>
</evidence>
<dbReference type="InterPro" id="IPR048538">
    <property type="entry name" value="Rrn7_cyclin_C"/>
</dbReference>
<dbReference type="GO" id="GO:0042790">
    <property type="term" value="P:nucleolar large rRNA transcription by RNA polymerase I"/>
    <property type="evidence" value="ECO:0007669"/>
    <property type="project" value="TreeGrafter"/>
</dbReference>
<dbReference type="GO" id="GO:0001164">
    <property type="term" value="F:RNA polymerase I core promoter sequence-specific DNA binding"/>
    <property type="evidence" value="ECO:0007669"/>
    <property type="project" value="InterPro"/>
</dbReference>
<evidence type="ECO:0000256" key="5">
    <source>
        <dbReference type="ARBA" id="ARBA00022833"/>
    </source>
</evidence>
<dbReference type="Proteomes" id="UP000184073">
    <property type="component" value="Unassembled WGS sequence"/>
</dbReference>
<keyword evidence="15" id="KW-1185">Reference proteome</keyword>
<dbReference type="VEuPathDB" id="FungiDB:ASPVEDRAFT_43617"/>
<feature type="domain" description="Rrn7/TAF1B N-terminal cyclin" evidence="12">
    <location>
        <begin position="80"/>
        <end position="204"/>
    </location>
</feature>
<feature type="compositionally biased region" description="Acidic residues" evidence="10">
    <location>
        <begin position="527"/>
        <end position="545"/>
    </location>
</feature>
<dbReference type="STRING" id="1036611.A0A1L9PRM4"/>
<comment type="similarity">
    <text evidence="2">Belongs to the RRN7/TAF1B family.</text>
</comment>
<dbReference type="OrthoDB" id="428577at2759"/>
<dbReference type="InterPro" id="IPR033599">
    <property type="entry name" value="TAF1B/Rrn7"/>
</dbReference>
<evidence type="ECO:0000256" key="10">
    <source>
        <dbReference type="SAM" id="MobiDB-lite"/>
    </source>
</evidence>
<dbReference type="GO" id="GO:0070860">
    <property type="term" value="C:RNA polymerase I core factor complex"/>
    <property type="evidence" value="ECO:0007669"/>
    <property type="project" value="InterPro"/>
</dbReference>
<evidence type="ECO:0000259" key="12">
    <source>
        <dbReference type="Pfam" id="PF20644"/>
    </source>
</evidence>
<keyword evidence="4" id="KW-0863">Zinc-finger</keyword>
<dbReference type="InterPro" id="IPR048540">
    <property type="entry name" value="Rrn7_cyclin_N"/>
</dbReference>
<keyword evidence="6" id="KW-0805">Transcription regulation</keyword>
<accession>A0A1L9PRM4</accession>
<protein>
    <submittedName>
        <fullName evidence="14">Uncharacterized protein</fullName>
    </submittedName>
</protein>
<name>A0A1L9PRM4_ASPVE</name>
<dbReference type="PANTHER" id="PTHR31576">
    <property type="entry name" value="TATA BOX-BINDING PROTEIN-ASSOCIATED FACTOR RNA POLYMERASE I SUBUNIT B"/>
    <property type="match status" value="1"/>
</dbReference>
<evidence type="ECO:0000259" key="13">
    <source>
        <dbReference type="Pfam" id="PF20645"/>
    </source>
</evidence>
<keyword evidence="9" id="KW-0539">Nucleus</keyword>
<evidence type="ECO:0000256" key="3">
    <source>
        <dbReference type="ARBA" id="ARBA00022723"/>
    </source>
</evidence>
<evidence type="ECO:0000256" key="1">
    <source>
        <dbReference type="ARBA" id="ARBA00004604"/>
    </source>
</evidence>
<evidence type="ECO:0000256" key="9">
    <source>
        <dbReference type="ARBA" id="ARBA00023242"/>
    </source>
</evidence>
<organism evidence="14 15">
    <name type="scientific">Aspergillus versicolor CBS 583.65</name>
    <dbReference type="NCBI Taxonomy" id="1036611"/>
    <lineage>
        <taxon>Eukaryota</taxon>
        <taxon>Fungi</taxon>
        <taxon>Dikarya</taxon>
        <taxon>Ascomycota</taxon>
        <taxon>Pezizomycotina</taxon>
        <taxon>Eurotiomycetes</taxon>
        <taxon>Eurotiomycetidae</taxon>
        <taxon>Eurotiales</taxon>
        <taxon>Aspergillaceae</taxon>
        <taxon>Aspergillus</taxon>
        <taxon>Aspergillus subgen. Nidulantes</taxon>
    </lineage>
</organism>
<feature type="region of interest" description="Disordered" evidence="10">
    <location>
        <begin position="127"/>
        <end position="148"/>
    </location>
</feature>
<evidence type="ECO:0000256" key="2">
    <source>
        <dbReference type="ARBA" id="ARBA00006899"/>
    </source>
</evidence>
<dbReference type="PANTHER" id="PTHR31576:SF2">
    <property type="entry name" value="TATA BOX-BINDING PROTEIN-ASSOCIATED FACTOR RNA POLYMERASE I SUBUNIT B"/>
    <property type="match status" value="1"/>
</dbReference>
<keyword evidence="3" id="KW-0479">Metal-binding</keyword>
<evidence type="ECO:0000256" key="6">
    <source>
        <dbReference type="ARBA" id="ARBA00023015"/>
    </source>
</evidence>
<reference evidence="15" key="1">
    <citation type="journal article" date="2017" name="Genome Biol.">
        <title>Comparative genomics reveals high biological diversity and specific adaptations in the industrially and medically important fungal genus Aspergillus.</title>
        <authorList>
            <person name="de Vries R.P."/>
            <person name="Riley R."/>
            <person name="Wiebenga A."/>
            <person name="Aguilar-Osorio G."/>
            <person name="Amillis S."/>
            <person name="Uchima C.A."/>
            <person name="Anderluh G."/>
            <person name="Asadollahi M."/>
            <person name="Askin M."/>
            <person name="Barry K."/>
            <person name="Battaglia E."/>
            <person name="Bayram O."/>
            <person name="Benocci T."/>
            <person name="Braus-Stromeyer S.A."/>
            <person name="Caldana C."/>
            <person name="Canovas D."/>
            <person name="Cerqueira G.C."/>
            <person name="Chen F."/>
            <person name="Chen W."/>
            <person name="Choi C."/>
            <person name="Clum A."/>
            <person name="Dos Santos R.A."/>
            <person name="Damasio A.R."/>
            <person name="Diallinas G."/>
            <person name="Emri T."/>
            <person name="Fekete E."/>
            <person name="Flipphi M."/>
            <person name="Freyberg S."/>
            <person name="Gallo A."/>
            <person name="Gournas C."/>
            <person name="Habgood R."/>
            <person name="Hainaut M."/>
            <person name="Harispe M.L."/>
            <person name="Henrissat B."/>
            <person name="Hilden K.S."/>
            <person name="Hope R."/>
            <person name="Hossain A."/>
            <person name="Karabika E."/>
            <person name="Karaffa L."/>
            <person name="Karanyi Z."/>
            <person name="Krasevec N."/>
            <person name="Kuo A."/>
            <person name="Kusch H."/>
            <person name="LaButti K."/>
            <person name="Lagendijk E.L."/>
            <person name="Lapidus A."/>
            <person name="Levasseur A."/>
            <person name="Lindquist E."/>
            <person name="Lipzen A."/>
            <person name="Logrieco A.F."/>
            <person name="MacCabe A."/>
            <person name="Maekelae M.R."/>
            <person name="Malavazi I."/>
            <person name="Melin P."/>
            <person name="Meyer V."/>
            <person name="Mielnichuk N."/>
            <person name="Miskei M."/>
            <person name="Molnar A.P."/>
            <person name="Mule G."/>
            <person name="Ngan C.Y."/>
            <person name="Orejas M."/>
            <person name="Orosz E."/>
            <person name="Ouedraogo J.P."/>
            <person name="Overkamp K.M."/>
            <person name="Park H.-S."/>
            <person name="Perrone G."/>
            <person name="Piumi F."/>
            <person name="Punt P.J."/>
            <person name="Ram A.F."/>
            <person name="Ramon A."/>
            <person name="Rauscher S."/>
            <person name="Record E."/>
            <person name="Riano-Pachon D.M."/>
            <person name="Robert V."/>
            <person name="Roehrig J."/>
            <person name="Ruller R."/>
            <person name="Salamov A."/>
            <person name="Salih N.S."/>
            <person name="Samson R.A."/>
            <person name="Sandor E."/>
            <person name="Sanguinetti M."/>
            <person name="Schuetze T."/>
            <person name="Sepcic K."/>
            <person name="Shelest E."/>
            <person name="Sherlock G."/>
            <person name="Sophianopoulou V."/>
            <person name="Squina F.M."/>
            <person name="Sun H."/>
            <person name="Susca A."/>
            <person name="Todd R.B."/>
            <person name="Tsang A."/>
            <person name="Unkles S.E."/>
            <person name="van de Wiele N."/>
            <person name="van Rossen-Uffink D."/>
            <person name="Oliveira J.V."/>
            <person name="Vesth T.C."/>
            <person name="Visser J."/>
            <person name="Yu J.-H."/>
            <person name="Zhou M."/>
            <person name="Andersen M.R."/>
            <person name="Archer D.B."/>
            <person name="Baker S.E."/>
            <person name="Benoit I."/>
            <person name="Brakhage A.A."/>
            <person name="Braus G.H."/>
            <person name="Fischer R."/>
            <person name="Frisvad J.C."/>
            <person name="Goldman G.H."/>
            <person name="Houbraken J."/>
            <person name="Oakley B."/>
            <person name="Pocsi I."/>
            <person name="Scazzocchio C."/>
            <person name="Seiboth B."/>
            <person name="vanKuyk P.A."/>
            <person name="Wortman J."/>
            <person name="Dyer P.S."/>
            <person name="Grigoriev I.V."/>
        </authorList>
    </citation>
    <scope>NUCLEOTIDE SEQUENCE [LARGE SCALE GENOMIC DNA]</scope>
    <source>
        <strain evidence="15">CBS 583.65</strain>
    </source>
</reference>
<keyword evidence="8" id="KW-0804">Transcription</keyword>
<dbReference type="AlphaFoldDB" id="A0A1L9PRM4"/>
<evidence type="ECO:0000256" key="7">
    <source>
        <dbReference type="ARBA" id="ARBA00023125"/>
    </source>
</evidence>
<dbReference type="RefSeq" id="XP_040669913.1">
    <property type="nucleotide sequence ID" value="XM_040812861.1"/>
</dbReference>
<dbReference type="Pfam" id="PF20645">
    <property type="entry name" value="Rrn7_cyclin_C"/>
    <property type="match status" value="1"/>
</dbReference>
<proteinExistence type="inferred from homology"/>
<evidence type="ECO:0000313" key="15">
    <source>
        <dbReference type="Proteomes" id="UP000184073"/>
    </source>
</evidence>
<dbReference type="Pfam" id="PF20644">
    <property type="entry name" value="Rrn7_cyclin_N"/>
    <property type="match status" value="1"/>
</dbReference>
<keyword evidence="5" id="KW-0862">Zinc</keyword>
<dbReference type="InterPro" id="IPR021752">
    <property type="entry name" value="TF_Rrn7_Zf"/>
</dbReference>
<feature type="domain" description="Rrn7/TAF1B C-terminal cyclin" evidence="13">
    <location>
        <begin position="224"/>
        <end position="391"/>
    </location>
</feature>
<sequence>MEYDTRERCGQEGCRETRYFLDNGLWFCRRGHQQAGQQVVDDPENFGTQGKISHVKKAAIEKGEKTYRGRQAYRLYLHIYQLVLWKQSHALVHGKGFPPELEHVVRDLWALRLETYSKKIADLGDEDSQPEFFSSQRPSAREDTETETFTPGSKVVQWPRLIDTIALCYLGALLMRLPVSVADFHRMAMRNEIPYYRVLLQIPNDMKDKLPPAYLALLDTQRLLKAEDLHTAVFDLLLLYQRQFKLQFPPLNTPILLYRLIKRLALPVDIYPVTKKLQTLLGFTFEYPVTVVGRRKPLDKPEHQLVTLVVIATKLLFPFDDIQRHPKSAQEPTVQAIDWDSWAEVQNHFDRRDASAGRIGKGKEILVNEEDVLTMTPDQLDEYMDWYETSWLDHSKSTSRLAHLFPLGSASKESRQAEPAGEDDEEKSIEIMLGMAPRYLKSRAIVSDPDAVVPRHGSSYARYRQESELPDTARVFYETAAKVTGMSLPTLVRCVSQAEVQINKWLEDQRRLEYSAEHPMEFAGGSDVEDMEGFSDQGMLDEEND</sequence>
<dbReference type="GeneID" id="63728372"/>
<feature type="region of interest" description="Disordered" evidence="10">
    <location>
        <begin position="522"/>
        <end position="545"/>
    </location>
</feature>
<evidence type="ECO:0000256" key="4">
    <source>
        <dbReference type="ARBA" id="ARBA00022771"/>
    </source>
</evidence>
<gene>
    <name evidence="14" type="ORF">ASPVEDRAFT_43617</name>
</gene>